<gene>
    <name evidence="2" type="ORF">PT974_04312</name>
</gene>
<dbReference type="Gene3D" id="3.60.10.10">
    <property type="entry name" value="Endonuclease/exonuclease/phosphatase"/>
    <property type="match status" value="1"/>
</dbReference>
<dbReference type="PANTHER" id="PTHR12121:SF36">
    <property type="entry name" value="ENDONUCLEASE_EXONUCLEASE_PHOSPHATASE DOMAIN-CONTAINING PROTEIN"/>
    <property type="match status" value="1"/>
</dbReference>
<dbReference type="PANTHER" id="PTHR12121">
    <property type="entry name" value="CARBON CATABOLITE REPRESSOR PROTEIN 4"/>
    <property type="match status" value="1"/>
</dbReference>
<protein>
    <recommendedName>
        <fullName evidence="1">Endonuclease/exonuclease/phosphatase domain-containing protein</fullName>
    </recommendedName>
</protein>
<dbReference type="InterPro" id="IPR036691">
    <property type="entry name" value="Endo/exonu/phosph_ase_sf"/>
</dbReference>
<evidence type="ECO:0000313" key="3">
    <source>
        <dbReference type="Proteomes" id="UP001338125"/>
    </source>
</evidence>
<evidence type="ECO:0000259" key="1">
    <source>
        <dbReference type="Pfam" id="PF03372"/>
    </source>
</evidence>
<dbReference type="SUPFAM" id="SSF56219">
    <property type="entry name" value="DNase I-like"/>
    <property type="match status" value="1"/>
</dbReference>
<name>A0ABR0SUT8_9HYPO</name>
<dbReference type="InterPro" id="IPR005135">
    <property type="entry name" value="Endo/exonuclease/phosphatase"/>
</dbReference>
<proteinExistence type="predicted"/>
<evidence type="ECO:0000313" key="2">
    <source>
        <dbReference type="EMBL" id="KAK5995894.1"/>
    </source>
</evidence>
<dbReference type="Pfam" id="PF03372">
    <property type="entry name" value="Exo_endo_phos"/>
    <property type="match status" value="1"/>
</dbReference>
<keyword evidence="3" id="KW-1185">Reference proteome</keyword>
<organism evidence="2 3">
    <name type="scientific">Cladobotryum mycophilum</name>
    <dbReference type="NCBI Taxonomy" id="491253"/>
    <lineage>
        <taxon>Eukaryota</taxon>
        <taxon>Fungi</taxon>
        <taxon>Dikarya</taxon>
        <taxon>Ascomycota</taxon>
        <taxon>Pezizomycotina</taxon>
        <taxon>Sordariomycetes</taxon>
        <taxon>Hypocreomycetidae</taxon>
        <taxon>Hypocreales</taxon>
        <taxon>Hypocreaceae</taxon>
        <taxon>Cladobotryum</taxon>
    </lineage>
</organism>
<sequence>MIVNKPDHETVFAGGAGGMGTAGTTTTARDFMPLRVVSFNIRYAIGTPGISEYPWSVRGPKLCNQVNFITAGHENAFVCFQEVLYSQLNDIQSQLGDSWSHIGKGRDDGDKKGEFSPIFYRSDVWSCEHHETRWLSTTPEKPSRGWDAVLPRIVTMGKFIHKGTGTRVVVMSTHFDHIGVEARKNSAKLLIQFAKEWKAGQSADASVVLIGGDFNSTPQDGAYKTMTAEGSTMADIGSVVPLSKHYGNHLTYTSFGEPTEWPQRIDFLFIQKPLTAVVKTFGVLANSFDDQIRVSDHRAVVSDMDIAV</sequence>
<dbReference type="EMBL" id="JAVFKD010000004">
    <property type="protein sequence ID" value="KAK5995894.1"/>
    <property type="molecule type" value="Genomic_DNA"/>
</dbReference>
<dbReference type="InterPro" id="IPR050410">
    <property type="entry name" value="CCR4/nocturin_mRNA_transcr"/>
</dbReference>
<reference evidence="2 3" key="1">
    <citation type="submission" date="2024-01" db="EMBL/GenBank/DDBJ databases">
        <title>Complete genome of Cladobotryum mycophilum ATHUM6906.</title>
        <authorList>
            <person name="Christinaki A.C."/>
            <person name="Myridakis A.I."/>
            <person name="Kouvelis V.N."/>
        </authorList>
    </citation>
    <scope>NUCLEOTIDE SEQUENCE [LARGE SCALE GENOMIC DNA]</scope>
    <source>
        <strain evidence="2 3">ATHUM6906</strain>
    </source>
</reference>
<feature type="domain" description="Endonuclease/exonuclease/phosphatase" evidence="1">
    <location>
        <begin position="77"/>
        <end position="297"/>
    </location>
</feature>
<comment type="caution">
    <text evidence="2">The sequence shown here is derived from an EMBL/GenBank/DDBJ whole genome shotgun (WGS) entry which is preliminary data.</text>
</comment>
<dbReference type="CDD" id="cd09083">
    <property type="entry name" value="EEP-1"/>
    <property type="match status" value="1"/>
</dbReference>
<dbReference type="Proteomes" id="UP001338125">
    <property type="component" value="Unassembled WGS sequence"/>
</dbReference>
<accession>A0ABR0SUT8</accession>